<comment type="caution">
    <text evidence="2">The sequence shown here is derived from an EMBL/GenBank/DDBJ whole genome shotgun (WGS) entry which is preliminary data.</text>
</comment>
<proteinExistence type="predicted"/>
<reference evidence="2 3" key="1">
    <citation type="submission" date="2019-12" db="EMBL/GenBank/DDBJ databases">
        <authorList>
            <person name="Alioto T."/>
            <person name="Alioto T."/>
            <person name="Gomez Garrido J."/>
        </authorList>
    </citation>
    <scope>NUCLEOTIDE SEQUENCE [LARGE SCALE GENOMIC DNA]</scope>
</reference>
<organism evidence="2 3">
    <name type="scientific">Olea europaea subsp. europaea</name>
    <dbReference type="NCBI Taxonomy" id="158383"/>
    <lineage>
        <taxon>Eukaryota</taxon>
        <taxon>Viridiplantae</taxon>
        <taxon>Streptophyta</taxon>
        <taxon>Embryophyta</taxon>
        <taxon>Tracheophyta</taxon>
        <taxon>Spermatophyta</taxon>
        <taxon>Magnoliopsida</taxon>
        <taxon>eudicotyledons</taxon>
        <taxon>Gunneridae</taxon>
        <taxon>Pentapetalae</taxon>
        <taxon>asterids</taxon>
        <taxon>lamiids</taxon>
        <taxon>Lamiales</taxon>
        <taxon>Oleaceae</taxon>
        <taxon>Oleeae</taxon>
        <taxon>Olea</taxon>
    </lineage>
</organism>
<sequence length="261" mass="29054">MANKICFTPFLFLCIALFLCQSLATDKNVVNNNDQTSFLNANVQAEYNKMSSKQADWWLGRPMFPWPFVHPPLPSGIPKFPWPFVHPPLPSGIPKFPWPFVHPPLPSGIPKFTWPFVHPPLPSGFPKFPWPFVHPPLPAGFPKIQWPFVPPPIPSGGLKFPPNFPWFHFPSIPPYMQHPHGNNAGVADEISTASTNPKCSSTNEIVESCMRASGMSHSWGYIFSPDCCKAIAEVSDECHPTFVTMIKDQCSNKATAPPPTA</sequence>
<evidence type="ECO:0000256" key="1">
    <source>
        <dbReference type="SAM" id="SignalP"/>
    </source>
</evidence>
<feature type="signal peptide" evidence="1">
    <location>
        <begin position="1"/>
        <end position="24"/>
    </location>
</feature>
<feature type="chain" id="PRO_5035947786" description="Prolamin-like domain-containing protein" evidence="1">
    <location>
        <begin position="25"/>
        <end position="261"/>
    </location>
</feature>
<protein>
    <recommendedName>
        <fullName evidence="4">Prolamin-like domain-containing protein</fullName>
    </recommendedName>
</protein>
<evidence type="ECO:0000313" key="2">
    <source>
        <dbReference type="EMBL" id="CAA2966940.1"/>
    </source>
</evidence>
<accession>A0A8S0QRH6</accession>
<gene>
    <name evidence="2" type="ORF">OLEA9_A102733</name>
</gene>
<keyword evidence="3" id="KW-1185">Reference proteome</keyword>
<name>A0A8S0QRH6_OLEEU</name>
<dbReference type="EMBL" id="CACTIH010001872">
    <property type="protein sequence ID" value="CAA2966940.1"/>
    <property type="molecule type" value="Genomic_DNA"/>
</dbReference>
<evidence type="ECO:0000313" key="3">
    <source>
        <dbReference type="Proteomes" id="UP000594638"/>
    </source>
</evidence>
<dbReference type="AlphaFoldDB" id="A0A8S0QRH6"/>
<keyword evidence="1" id="KW-0732">Signal</keyword>
<dbReference type="Gramene" id="OE9A102733T1">
    <property type="protein sequence ID" value="OE9A102733C1"/>
    <property type="gene ID" value="OE9A102733"/>
</dbReference>
<evidence type="ECO:0008006" key="4">
    <source>
        <dbReference type="Google" id="ProtNLM"/>
    </source>
</evidence>
<dbReference type="Proteomes" id="UP000594638">
    <property type="component" value="Unassembled WGS sequence"/>
</dbReference>